<dbReference type="InterPro" id="IPR017871">
    <property type="entry name" value="ABC_transporter-like_CS"/>
</dbReference>
<dbReference type="NCBIfam" id="NF000355">
    <property type="entry name" value="ribo_prot_ABC_F"/>
    <property type="match status" value="1"/>
</dbReference>
<dbReference type="InterPro" id="IPR003439">
    <property type="entry name" value="ABC_transporter-like_ATP-bd"/>
</dbReference>
<organism evidence="6 7">
    <name type="scientific">Natronincola peptidivorans</name>
    <dbReference type="NCBI Taxonomy" id="426128"/>
    <lineage>
        <taxon>Bacteria</taxon>
        <taxon>Bacillati</taxon>
        <taxon>Bacillota</taxon>
        <taxon>Clostridia</taxon>
        <taxon>Peptostreptococcales</taxon>
        <taxon>Natronincolaceae</taxon>
        <taxon>Natronincola</taxon>
    </lineage>
</organism>
<protein>
    <submittedName>
        <fullName evidence="6">ATP-binding cassette, subfamily F, member 3</fullName>
    </submittedName>
</protein>
<dbReference type="Gene3D" id="3.40.50.300">
    <property type="entry name" value="P-loop containing nucleotide triphosphate hydrolases"/>
    <property type="match status" value="2"/>
</dbReference>
<accession>A0A1I0AY18</accession>
<dbReference type="AlphaFoldDB" id="A0A1I0AY18"/>
<feature type="domain" description="ABC transporter" evidence="5">
    <location>
        <begin position="4"/>
        <end position="263"/>
    </location>
</feature>
<keyword evidence="1" id="KW-0547">Nucleotide-binding</keyword>
<dbReference type="GO" id="GO:0005524">
    <property type="term" value="F:ATP binding"/>
    <property type="evidence" value="ECO:0007669"/>
    <property type="project" value="UniProtKB-KW"/>
</dbReference>
<feature type="coiled-coil region" evidence="3">
    <location>
        <begin position="292"/>
        <end position="319"/>
    </location>
</feature>
<keyword evidence="2 6" id="KW-0067">ATP-binding</keyword>
<dbReference type="SMART" id="SM00382">
    <property type="entry name" value="AAA"/>
    <property type="match status" value="2"/>
</dbReference>
<dbReference type="InterPro" id="IPR051309">
    <property type="entry name" value="ABCF_ATPase"/>
</dbReference>
<dbReference type="EMBL" id="FOHU01000003">
    <property type="protein sequence ID" value="SES99301.1"/>
    <property type="molecule type" value="Genomic_DNA"/>
</dbReference>
<dbReference type="Proteomes" id="UP000199568">
    <property type="component" value="Unassembled WGS sequence"/>
</dbReference>
<dbReference type="PANTHER" id="PTHR42855:SF2">
    <property type="entry name" value="DRUG RESISTANCE ABC TRANSPORTER,ATP-BINDING PROTEIN"/>
    <property type="match status" value="1"/>
</dbReference>
<evidence type="ECO:0000259" key="5">
    <source>
        <dbReference type="PROSITE" id="PS50893"/>
    </source>
</evidence>
<dbReference type="PANTHER" id="PTHR42855">
    <property type="entry name" value="ABC TRANSPORTER ATP-BINDING SUBUNIT"/>
    <property type="match status" value="1"/>
</dbReference>
<evidence type="ECO:0000256" key="1">
    <source>
        <dbReference type="ARBA" id="ARBA00022741"/>
    </source>
</evidence>
<feature type="region of interest" description="Disordered" evidence="4">
    <location>
        <begin position="544"/>
        <end position="583"/>
    </location>
</feature>
<dbReference type="InterPro" id="IPR027417">
    <property type="entry name" value="P-loop_NTPase"/>
</dbReference>
<name>A0A1I0AY18_9FIRM</name>
<dbReference type="Pfam" id="PF00005">
    <property type="entry name" value="ABC_tran"/>
    <property type="match status" value="2"/>
</dbReference>
<proteinExistence type="predicted"/>
<dbReference type="RefSeq" id="WP_090440563.1">
    <property type="nucleotide sequence ID" value="NZ_FOHU01000003.1"/>
</dbReference>
<evidence type="ECO:0000256" key="3">
    <source>
        <dbReference type="SAM" id="Coils"/>
    </source>
</evidence>
<dbReference type="STRING" id="426128.SAMN05660297_01125"/>
<keyword evidence="3" id="KW-0175">Coiled coil</keyword>
<dbReference type="PROSITE" id="PS50893">
    <property type="entry name" value="ABC_TRANSPORTER_2"/>
    <property type="match status" value="2"/>
</dbReference>
<dbReference type="InterPro" id="IPR003593">
    <property type="entry name" value="AAA+_ATPase"/>
</dbReference>
<dbReference type="GO" id="GO:0016887">
    <property type="term" value="F:ATP hydrolysis activity"/>
    <property type="evidence" value="ECO:0007669"/>
    <property type="project" value="InterPro"/>
</dbReference>
<feature type="compositionally biased region" description="Basic residues" evidence="4">
    <location>
        <begin position="563"/>
        <end position="572"/>
    </location>
</feature>
<evidence type="ECO:0000256" key="2">
    <source>
        <dbReference type="ARBA" id="ARBA00022840"/>
    </source>
</evidence>
<evidence type="ECO:0000313" key="7">
    <source>
        <dbReference type="Proteomes" id="UP000199568"/>
    </source>
</evidence>
<keyword evidence="7" id="KW-1185">Reference proteome</keyword>
<dbReference type="SUPFAM" id="SSF52540">
    <property type="entry name" value="P-loop containing nucleoside triphosphate hydrolases"/>
    <property type="match status" value="2"/>
</dbReference>
<dbReference type="FunFam" id="3.40.50.300:FF:000011">
    <property type="entry name" value="Putative ABC transporter ATP-binding component"/>
    <property type="match status" value="1"/>
</dbReference>
<feature type="domain" description="ABC transporter" evidence="5">
    <location>
        <begin position="340"/>
        <end position="552"/>
    </location>
</feature>
<evidence type="ECO:0000313" key="6">
    <source>
        <dbReference type="EMBL" id="SES99301.1"/>
    </source>
</evidence>
<reference evidence="6 7" key="1">
    <citation type="submission" date="2016-10" db="EMBL/GenBank/DDBJ databases">
        <authorList>
            <person name="de Groot N.N."/>
        </authorList>
    </citation>
    <scope>NUCLEOTIDE SEQUENCE [LARGE SCALE GENOMIC DNA]</scope>
    <source>
        <strain evidence="6 7">DSM 18979</strain>
    </source>
</reference>
<gene>
    <name evidence="6" type="ORF">SAMN05660297_01125</name>
</gene>
<dbReference type="CDD" id="cd03221">
    <property type="entry name" value="ABCF_EF-3"/>
    <property type="match status" value="2"/>
</dbReference>
<sequence>MSLLALENIMKEYRNQLVLNDVNLRIERGERLALVGPNGAGKTTLLKIAMGLEESDRGRVTIARGIKVGYLSQELEVVESTAKRSGEVLHYEKVYQLEKKLREMEKQMEEEGTKANAASHKILMAKYSKLLLRYEAMDGYIIETKIKKILLGLGLRQETLSTPLDKLSGGERMRVTVAKMLLEEPDLLILDEPTNHLDIDAIEWFEGFLKKFQGGILFVSHDRYFLNKVATRIAELEKGSICVRSGNYANYIEHKNQLSHFVLKEQKRLKWTIRNTHEKVQGFKSKGKVKASKSKEKEIEKLKRELAISLNERKKQEHLYKADGPKISFKKIKHLSKDIAWADNLRKSFGDVALFSGASFHIRGGERVGIIGPNGCGKSTLINMLLGKDKEYEGFLRLGEWVRYSYMGQEVLFQNGDMTILQLILSKKEMREKGAKEYLAGFQFYGDEVDKRIKVLSGGERVRLYLACMMLENADCLILDEPTNHLDMQARDAVEKALKEFKGTIITITHDRYYLTHCVSKILEIEGGGINTYEGNYDFYKETKYGSDEDGTEEKKAVTSKTLSKKASSKRHSSAEALSPQRTRQEIEEEIIILEDKMKAIETSLNKSTPSETYEEYNRLLKKVEDLYSKWHDLII</sequence>
<dbReference type="PROSITE" id="PS00211">
    <property type="entry name" value="ABC_TRANSPORTER_1"/>
    <property type="match status" value="1"/>
</dbReference>
<feature type="coiled-coil region" evidence="3">
    <location>
        <begin position="94"/>
        <end position="121"/>
    </location>
</feature>
<feature type="compositionally biased region" description="Basic and acidic residues" evidence="4">
    <location>
        <begin position="544"/>
        <end position="557"/>
    </location>
</feature>
<evidence type="ECO:0000256" key="4">
    <source>
        <dbReference type="SAM" id="MobiDB-lite"/>
    </source>
</evidence>
<dbReference type="OrthoDB" id="1624247at2"/>